<dbReference type="InterPro" id="IPR056009">
    <property type="entry name" value="DUF7587"/>
</dbReference>
<dbReference type="Pfam" id="PF24494">
    <property type="entry name" value="DUF7587"/>
    <property type="match status" value="1"/>
</dbReference>
<dbReference type="AlphaFoldDB" id="A0A8K0RDF9"/>
<keyword evidence="3" id="KW-1185">Reference proteome</keyword>
<name>A0A8K0RDF9_9PLEO</name>
<accession>A0A8K0RDF9</accession>
<evidence type="ECO:0000313" key="3">
    <source>
        <dbReference type="Proteomes" id="UP000813461"/>
    </source>
</evidence>
<dbReference type="EMBL" id="JAGMVJ010000004">
    <property type="protein sequence ID" value="KAH7091591.1"/>
    <property type="molecule type" value="Genomic_DNA"/>
</dbReference>
<comment type="caution">
    <text evidence="2">The sequence shown here is derived from an EMBL/GenBank/DDBJ whole genome shotgun (WGS) entry which is preliminary data.</text>
</comment>
<dbReference type="Proteomes" id="UP000813461">
    <property type="component" value="Unassembled WGS sequence"/>
</dbReference>
<gene>
    <name evidence="2" type="ORF">FB567DRAFT_519002</name>
</gene>
<proteinExistence type="predicted"/>
<organism evidence="2 3">
    <name type="scientific">Paraphoma chrysanthemicola</name>
    <dbReference type="NCBI Taxonomy" id="798071"/>
    <lineage>
        <taxon>Eukaryota</taxon>
        <taxon>Fungi</taxon>
        <taxon>Dikarya</taxon>
        <taxon>Ascomycota</taxon>
        <taxon>Pezizomycotina</taxon>
        <taxon>Dothideomycetes</taxon>
        <taxon>Pleosporomycetidae</taxon>
        <taxon>Pleosporales</taxon>
        <taxon>Pleosporineae</taxon>
        <taxon>Phaeosphaeriaceae</taxon>
        <taxon>Paraphoma</taxon>
    </lineage>
</organism>
<feature type="domain" description="DUF7587" evidence="1">
    <location>
        <begin position="26"/>
        <end position="151"/>
    </location>
</feature>
<sequence>MLDPARESPVTGARKELFEELRKNHVPRYLFRAWSRTSGGGPEQAINTTTSVVPHAFLSHLSRESDNTVRGFYEIPESELQYMAASHYQGGRTEPSGFSSWASSLHLVLCYATSMKPENDPHVAVMETHGLEDEVLVWHVPHLIDRGNDEYLAYGHIKGDGYRAVSLSEMQRNGLLTLLPELPTSRVLSDEVRANMFTQAPWLIRDNECIIIRGIASLSGNISCPMAMALLSLRPREWLVWRTAGVSAEVRHEAVNEINRQLHIESVPKGLHQEAWLQAGMVNTNGFPDVTQWIDLLAMVVDRFHTYSNQEEDQITKETVSKASKRKRSEIEDLVQEQPTVQRPRMELRVRERFTYVSCKDMNCGGCVSCIVDARHT</sequence>
<evidence type="ECO:0000313" key="2">
    <source>
        <dbReference type="EMBL" id="KAH7091591.1"/>
    </source>
</evidence>
<reference evidence="2" key="1">
    <citation type="journal article" date="2021" name="Nat. Commun.">
        <title>Genetic determinants of endophytism in the Arabidopsis root mycobiome.</title>
        <authorList>
            <person name="Mesny F."/>
            <person name="Miyauchi S."/>
            <person name="Thiergart T."/>
            <person name="Pickel B."/>
            <person name="Atanasova L."/>
            <person name="Karlsson M."/>
            <person name="Huettel B."/>
            <person name="Barry K.W."/>
            <person name="Haridas S."/>
            <person name="Chen C."/>
            <person name="Bauer D."/>
            <person name="Andreopoulos W."/>
            <person name="Pangilinan J."/>
            <person name="LaButti K."/>
            <person name="Riley R."/>
            <person name="Lipzen A."/>
            <person name="Clum A."/>
            <person name="Drula E."/>
            <person name="Henrissat B."/>
            <person name="Kohler A."/>
            <person name="Grigoriev I.V."/>
            <person name="Martin F.M."/>
            <person name="Hacquard S."/>
        </authorList>
    </citation>
    <scope>NUCLEOTIDE SEQUENCE</scope>
    <source>
        <strain evidence="2">MPI-SDFR-AT-0120</strain>
    </source>
</reference>
<protein>
    <recommendedName>
        <fullName evidence="1">DUF7587 domain-containing protein</fullName>
    </recommendedName>
</protein>
<dbReference type="OrthoDB" id="5295996at2759"/>
<evidence type="ECO:0000259" key="1">
    <source>
        <dbReference type="Pfam" id="PF24494"/>
    </source>
</evidence>